<proteinExistence type="predicted"/>
<keyword evidence="19" id="KW-1185">Reference proteome</keyword>
<gene>
    <name evidence="18" type="ORF">CIG75_16540</name>
</gene>
<feature type="domain" description="UvrD-like helicase C-terminal" evidence="17">
    <location>
        <begin position="482"/>
        <end position="770"/>
    </location>
</feature>
<dbReference type="Pfam" id="PF12705">
    <property type="entry name" value="PDDEXK_1"/>
    <property type="match status" value="1"/>
</dbReference>
<dbReference type="OrthoDB" id="9810135at2"/>
<keyword evidence="6" id="KW-0269">Exonuclease</keyword>
<reference evidence="18 19" key="1">
    <citation type="journal article" date="2015" name="Int. J. Syst. Evol. Microbiol.">
        <title>Tumebacillus algifaecis sp. nov., isolated from decomposing algal scum.</title>
        <authorList>
            <person name="Wu Y.F."/>
            <person name="Zhang B."/>
            <person name="Xing P."/>
            <person name="Wu Q.L."/>
            <person name="Liu S.J."/>
        </authorList>
    </citation>
    <scope>NUCLEOTIDE SEQUENCE [LARGE SCALE GENOMIC DNA]</scope>
    <source>
        <strain evidence="18 19">THMBR28</strain>
    </source>
</reference>
<evidence type="ECO:0000256" key="5">
    <source>
        <dbReference type="ARBA" id="ARBA00022806"/>
    </source>
</evidence>
<dbReference type="InterPro" id="IPR000212">
    <property type="entry name" value="DNA_helicase_UvrD/REP"/>
</dbReference>
<evidence type="ECO:0000256" key="3">
    <source>
        <dbReference type="ARBA" id="ARBA00022763"/>
    </source>
</evidence>
<evidence type="ECO:0000256" key="15">
    <source>
        <dbReference type="SAM" id="MobiDB-lite"/>
    </source>
</evidence>
<dbReference type="GO" id="GO:0005524">
    <property type="term" value="F:ATP binding"/>
    <property type="evidence" value="ECO:0007669"/>
    <property type="project" value="UniProtKB-UniRule"/>
</dbReference>
<keyword evidence="3" id="KW-0227">DNA damage</keyword>
<dbReference type="Pfam" id="PF00580">
    <property type="entry name" value="UvrD-helicase"/>
    <property type="match status" value="1"/>
</dbReference>
<dbReference type="InterPro" id="IPR027417">
    <property type="entry name" value="P-loop_NTPase"/>
</dbReference>
<dbReference type="InterPro" id="IPR011604">
    <property type="entry name" value="PDDEXK-like_dom_sf"/>
</dbReference>
<dbReference type="Proteomes" id="UP000214688">
    <property type="component" value="Chromosome"/>
</dbReference>
<dbReference type="EC" id="5.6.2.4" evidence="12"/>
<dbReference type="SUPFAM" id="SSF52540">
    <property type="entry name" value="P-loop containing nucleoside triphosphate hydrolases"/>
    <property type="match status" value="1"/>
</dbReference>
<keyword evidence="7 14" id="KW-0067">ATP-binding</keyword>
<dbReference type="Gene3D" id="1.10.486.10">
    <property type="entry name" value="PCRA, domain 4"/>
    <property type="match status" value="1"/>
</dbReference>
<keyword evidence="1" id="KW-0540">Nuclease</keyword>
<dbReference type="PROSITE" id="PS51198">
    <property type="entry name" value="UVRD_HELICASE_ATP_BIND"/>
    <property type="match status" value="1"/>
</dbReference>
<evidence type="ECO:0000256" key="2">
    <source>
        <dbReference type="ARBA" id="ARBA00022741"/>
    </source>
</evidence>
<dbReference type="Gene3D" id="3.90.320.10">
    <property type="match status" value="1"/>
</dbReference>
<accession>A0A223D4P1</accession>
<evidence type="ECO:0000256" key="11">
    <source>
        <dbReference type="ARBA" id="ARBA00034617"/>
    </source>
</evidence>
<evidence type="ECO:0000256" key="13">
    <source>
        <dbReference type="ARBA" id="ARBA00048988"/>
    </source>
</evidence>
<evidence type="ECO:0000256" key="12">
    <source>
        <dbReference type="ARBA" id="ARBA00034808"/>
    </source>
</evidence>
<evidence type="ECO:0000256" key="9">
    <source>
        <dbReference type="ARBA" id="ARBA00023204"/>
    </source>
</evidence>
<dbReference type="PANTHER" id="PTHR11070:SF2">
    <property type="entry name" value="ATP-DEPENDENT DNA HELICASE SRS2"/>
    <property type="match status" value="1"/>
</dbReference>
<dbReference type="SUPFAM" id="SSF52980">
    <property type="entry name" value="Restriction endonuclease-like"/>
    <property type="match status" value="1"/>
</dbReference>
<evidence type="ECO:0000256" key="14">
    <source>
        <dbReference type="PROSITE-ProRule" id="PRU00560"/>
    </source>
</evidence>
<feature type="binding site" evidence="14">
    <location>
        <begin position="37"/>
        <end position="44"/>
    </location>
    <ligand>
        <name>ATP</name>
        <dbReference type="ChEBI" id="CHEBI:30616"/>
    </ligand>
</feature>
<dbReference type="PROSITE" id="PS51217">
    <property type="entry name" value="UVRD_HELICASE_CTER"/>
    <property type="match status" value="1"/>
</dbReference>
<dbReference type="InterPro" id="IPR011335">
    <property type="entry name" value="Restrct_endonuc-II-like"/>
</dbReference>
<evidence type="ECO:0000259" key="17">
    <source>
        <dbReference type="PROSITE" id="PS51217"/>
    </source>
</evidence>
<dbReference type="GO" id="GO:0016887">
    <property type="term" value="F:ATP hydrolysis activity"/>
    <property type="evidence" value="ECO:0007669"/>
    <property type="project" value="RHEA"/>
</dbReference>
<dbReference type="GO" id="GO:0003677">
    <property type="term" value="F:DNA binding"/>
    <property type="evidence" value="ECO:0007669"/>
    <property type="project" value="UniProtKB-KW"/>
</dbReference>
<evidence type="ECO:0000256" key="8">
    <source>
        <dbReference type="ARBA" id="ARBA00023125"/>
    </source>
</evidence>
<evidence type="ECO:0000259" key="16">
    <source>
        <dbReference type="PROSITE" id="PS51198"/>
    </source>
</evidence>
<dbReference type="InterPro" id="IPR038726">
    <property type="entry name" value="PDDEXK_AddAB-type"/>
</dbReference>
<dbReference type="InterPro" id="IPR014017">
    <property type="entry name" value="DNA_helicase_UvrD-like_C"/>
</dbReference>
<evidence type="ECO:0000256" key="10">
    <source>
        <dbReference type="ARBA" id="ARBA00023235"/>
    </source>
</evidence>
<dbReference type="Gene3D" id="3.40.50.300">
    <property type="entry name" value="P-loop containing nucleotide triphosphate hydrolases"/>
    <property type="match status" value="4"/>
</dbReference>
<feature type="domain" description="UvrD-like helicase ATP-binding" evidence="16">
    <location>
        <begin position="16"/>
        <end position="467"/>
    </location>
</feature>
<dbReference type="AlphaFoldDB" id="A0A223D4P1"/>
<keyword evidence="8" id="KW-0238">DNA-binding</keyword>
<comment type="catalytic activity">
    <reaction evidence="13">
        <text>ATP + H2O = ADP + phosphate + H(+)</text>
        <dbReference type="Rhea" id="RHEA:13065"/>
        <dbReference type="ChEBI" id="CHEBI:15377"/>
        <dbReference type="ChEBI" id="CHEBI:15378"/>
        <dbReference type="ChEBI" id="CHEBI:30616"/>
        <dbReference type="ChEBI" id="CHEBI:43474"/>
        <dbReference type="ChEBI" id="CHEBI:456216"/>
        <dbReference type="EC" id="5.6.2.4"/>
    </reaction>
</comment>
<feature type="region of interest" description="Disordered" evidence="15">
    <location>
        <begin position="1"/>
        <end position="20"/>
    </location>
</feature>
<dbReference type="KEGG" id="tab:CIG75_16540"/>
<protein>
    <recommendedName>
        <fullName evidence="12">DNA 3'-5' helicase</fullName>
        <ecNumber evidence="12">5.6.2.4</ecNumber>
    </recommendedName>
</protein>
<organism evidence="18 19">
    <name type="scientific">Tumebacillus algifaecis</name>
    <dbReference type="NCBI Taxonomy" id="1214604"/>
    <lineage>
        <taxon>Bacteria</taxon>
        <taxon>Bacillati</taxon>
        <taxon>Bacillota</taxon>
        <taxon>Bacilli</taxon>
        <taxon>Bacillales</taxon>
        <taxon>Alicyclobacillaceae</taxon>
        <taxon>Tumebacillus</taxon>
    </lineage>
</organism>
<keyword evidence="4 14" id="KW-0378">Hydrolase</keyword>
<dbReference type="GO" id="GO:0043138">
    <property type="term" value="F:3'-5' DNA helicase activity"/>
    <property type="evidence" value="ECO:0007669"/>
    <property type="project" value="UniProtKB-EC"/>
</dbReference>
<dbReference type="InterPro" id="IPR014016">
    <property type="entry name" value="UvrD-like_ATP-bd"/>
</dbReference>
<evidence type="ECO:0000256" key="4">
    <source>
        <dbReference type="ARBA" id="ARBA00022801"/>
    </source>
</evidence>
<dbReference type="GO" id="GO:0004527">
    <property type="term" value="F:exonuclease activity"/>
    <property type="evidence" value="ECO:0007669"/>
    <property type="project" value="UniProtKB-KW"/>
</dbReference>
<evidence type="ECO:0000313" key="19">
    <source>
        <dbReference type="Proteomes" id="UP000214688"/>
    </source>
</evidence>
<name>A0A223D4P1_9BACL</name>
<evidence type="ECO:0000256" key="7">
    <source>
        <dbReference type="ARBA" id="ARBA00022840"/>
    </source>
</evidence>
<comment type="catalytic activity">
    <reaction evidence="11">
        <text>Couples ATP hydrolysis with the unwinding of duplex DNA by translocating in the 3'-5' direction.</text>
        <dbReference type="EC" id="5.6.2.4"/>
    </reaction>
</comment>
<dbReference type="Pfam" id="PF13361">
    <property type="entry name" value="UvrD_C"/>
    <property type="match status" value="1"/>
</dbReference>
<keyword evidence="10" id="KW-0413">Isomerase</keyword>
<evidence type="ECO:0000256" key="1">
    <source>
        <dbReference type="ARBA" id="ARBA00022722"/>
    </source>
</evidence>
<keyword evidence="2 14" id="KW-0547">Nucleotide-binding</keyword>
<evidence type="ECO:0000313" key="18">
    <source>
        <dbReference type="EMBL" id="ASS76403.1"/>
    </source>
</evidence>
<keyword evidence="5 14" id="KW-0347">Helicase</keyword>
<dbReference type="PANTHER" id="PTHR11070">
    <property type="entry name" value="UVRD / RECB / PCRA DNA HELICASE FAMILY MEMBER"/>
    <property type="match status" value="1"/>
</dbReference>
<dbReference type="GO" id="GO:0000725">
    <property type="term" value="P:recombinational repair"/>
    <property type="evidence" value="ECO:0007669"/>
    <property type="project" value="TreeGrafter"/>
</dbReference>
<evidence type="ECO:0000256" key="6">
    <source>
        <dbReference type="ARBA" id="ARBA00022839"/>
    </source>
</evidence>
<keyword evidence="9" id="KW-0234">DNA repair</keyword>
<sequence>MRQARQGKGWSSMSDPRPTKAQWTAIKELDTDLSVSAGAGAGKTWVLTERYTAMLAGRPLVLPPLELEATERNLAQSWPARPGQIVAITFTKEAAAEMKARIRERLNLWKRTAAPVEQRLIGQLKEEVERAAITTIHGFCSDLLRQYPLEAGVDPQFRVLEESEARVALEEALRAVLDEGLTAGSEAVIRLVTEYGYEALVDHLARFYQGVREHTEDFAGMAEQSLAKLDELADGLEADVERLIGCMERIAQVDLSQKDTSKGSAKRGADVQAAWPDLSLQLHAWRADNLPYRADVAERLIDLTSGWGVLIKELKADVNELKAIAMRVIGKLVPDEMRLAVRDVCDVLERVHTAFVEHKRKERGLDFTDLQNRAVRLLHHPQAGLALAQQLRYLMVDEFQDTNPVQKGLLDALRTQNPELKLFVVGDAKQSIYRFRGADLEVFVETQRAIQDRGGEHVALAHNFRTQAPVISFVNRLFERVMPELQDGPQFAAQYEAMVATRESSHGGAMVEILHLSGADDAATSKLKEAQAIAKRIKEMVGQELLVPAEDGLRPVQYRDVTLLFSAMTHLTYYEHALQEQGIPYYIIGSRHFFRRQEVWDLMLLLQAVVDERDVVAKIGALRSPLFGVSDDALYWLGKQGLLSEVFEELETWSSVAPDDQEKLQFAARCLNSWREEQGFLSAGELVARILEVTGYEQALLLTFGGSQKVGNVRKLLDLAYDQSPERAGVLPFLQDVKVRVEAGVDEADAQVESEQSDVVKIMTVHKSKGLEFPIVILPDLAREFHLRSEGKFHYDPAFGLVPTFTEHEAWNEMGYVPQLRELDRSKALEEERRKLYVAMTRARDYLLLVGSREVPKKRMTLENSRWFDWLVAAMADGELTQMASSIQAEWPEVKWTSELEAATVRAADMPQILVQAEPEAERSQSPLRASDKVVPRRSMLSGGAPAVFPVLAAWEEVAAAGASAGAFAPAQTVERLHHLFPLTQHVQTDRSQGILLSVSALLTYLACPRQYFYQAVLRLPEVAGAKDVRSDTQEREVVTVAGVRSLSATERGSLVHRVLELLDEPDQAKTLLKRALAERGIGESDAEAVLPELQRDVDAYLQSPLFQEVQTATTRHSEWMFRLMLGPHEVTGVMDKVVRRADGAAVVIDFKTNRITEGSLLGTAQHYTPQLQLYTLVVKRLLKWEVERSVLYFTALGKEAQVSVRDADLEKMERTVRTALDHIATHDQEEAYAVAPDERPCQHCGYRLLCKGEESLDEEEPQQNGEQLSLF</sequence>
<dbReference type="EMBL" id="CP022657">
    <property type="protein sequence ID" value="ASS76403.1"/>
    <property type="molecule type" value="Genomic_DNA"/>
</dbReference>